<evidence type="ECO:0000256" key="3">
    <source>
        <dbReference type="SAM" id="MobiDB-lite"/>
    </source>
</evidence>
<feature type="non-terminal residue" evidence="5">
    <location>
        <position position="370"/>
    </location>
</feature>
<reference evidence="5 6" key="1">
    <citation type="journal article" date="2014" name="PLoS Genet.">
        <title>Analysis of the Phlebiopsis gigantea genome, transcriptome and secretome provides insight into its pioneer colonization strategies of wood.</title>
        <authorList>
            <person name="Hori C."/>
            <person name="Ishida T."/>
            <person name="Igarashi K."/>
            <person name="Samejima M."/>
            <person name="Suzuki H."/>
            <person name="Master E."/>
            <person name="Ferreira P."/>
            <person name="Ruiz-Duenas F.J."/>
            <person name="Held B."/>
            <person name="Canessa P."/>
            <person name="Larrondo L.F."/>
            <person name="Schmoll M."/>
            <person name="Druzhinina I.S."/>
            <person name="Kubicek C.P."/>
            <person name="Gaskell J.A."/>
            <person name="Kersten P."/>
            <person name="St John F."/>
            <person name="Glasner J."/>
            <person name="Sabat G."/>
            <person name="Splinter BonDurant S."/>
            <person name="Syed K."/>
            <person name="Yadav J."/>
            <person name="Mgbeahuruike A.C."/>
            <person name="Kovalchuk A."/>
            <person name="Asiegbu F.O."/>
            <person name="Lackner G."/>
            <person name="Hoffmeister D."/>
            <person name="Rencoret J."/>
            <person name="Gutierrez A."/>
            <person name="Sun H."/>
            <person name="Lindquist E."/>
            <person name="Barry K."/>
            <person name="Riley R."/>
            <person name="Grigoriev I.V."/>
            <person name="Henrissat B."/>
            <person name="Kues U."/>
            <person name="Berka R.M."/>
            <person name="Martinez A.T."/>
            <person name="Covert S.F."/>
            <person name="Blanchette R.A."/>
            <person name="Cullen D."/>
        </authorList>
    </citation>
    <scope>NUCLEOTIDE SEQUENCE [LARGE SCALE GENOMIC DNA]</scope>
    <source>
        <strain evidence="5 6">11061_1 CR5-6</strain>
    </source>
</reference>
<gene>
    <name evidence="5" type="ORF">PHLGIDRAFT_66452</name>
</gene>
<dbReference type="GO" id="GO:0005634">
    <property type="term" value="C:nucleus"/>
    <property type="evidence" value="ECO:0007669"/>
    <property type="project" value="UniProtKB-SubCell"/>
</dbReference>
<comment type="subcellular location">
    <subcellularLocation>
        <location evidence="2">Nucleus</location>
    </subcellularLocation>
</comment>
<dbReference type="SUPFAM" id="SSF46785">
    <property type="entry name" value="Winged helix' DNA-binding domain"/>
    <property type="match status" value="1"/>
</dbReference>
<dbReference type="HOGENOM" id="CLU_749184_0_0_1"/>
<dbReference type="STRING" id="745531.A0A0C3NXA6"/>
<dbReference type="EMBL" id="KN840459">
    <property type="protein sequence ID" value="KIP10059.1"/>
    <property type="molecule type" value="Genomic_DNA"/>
</dbReference>
<evidence type="ECO:0000256" key="2">
    <source>
        <dbReference type="PROSITE-ProRule" id="PRU00089"/>
    </source>
</evidence>
<dbReference type="GO" id="GO:0000981">
    <property type="term" value="F:DNA-binding transcription factor activity, RNA polymerase II-specific"/>
    <property type="evidence" value="ECO:0007669"/>
    <property type="project" value="TreeGrafter"/>
</dbReference>
<dbReference type="AlphaFoldDB" id="A0A0C3NXA6"/>
<name>A0A0C3NXA6_PHLG1</name>
<dbReference type="InterPro" id="IPR001766">
    <property type="entry name" value="Fork_head_dom"/>
</dbReference>
<feature type="region of interest" description="Disordered" evidence="3">
    <location>
        <begin position="173"/>
        <end position="251"/>
    </location>
</feature>
<dbReference type="Proteomes" id="UP000053257">
    <property type="component" value="Unassembled WGS sequence"/>
</dbReference>
<dbReference type="PRINTS" id="PR00053">
    <property type="entry name" value="FORKHEAD"/>
</dbReference>
<feature type="region of interest" description="Disordered" evidence="3">
    <location>
        <begin position="42"/>
        <end position="149"/>
    </location>
</feature>
<dbReference type="SMART" id="SM00339">
    <property type="entry name" value="FH"/>
    <property type="match status" value="1"/>
</dbReference>
<feature type="compositionally biased region" description="Polar residues" evidence="3">
    <location>
        <begin position="128"/>
        <end position="141"/>
    </location>
</feature>
<dbReference type="GO" id="GO:0000978">
    <property type="term" value="F:RNA polymerase II cis-regulatory region sequence-specific DNA binding"/>
    <property type="evidence" value="ECO:0007669"/>
    <property type="project" value="TreeGrafter"/>
</dbReference>
<feature type="compositionally biased region" description="Polar residues" evidence="3">
    <location>
        <begin position="207"/>
        <end position="220"/>
    </location>
</feature>
<feature type="compositionally biased region" description="Polar residues" evidence="3">
    <location>
        <begin position="42"/>
        <end position="56"/>
    </location>
</feature>
<protein>
    <recommendedName>
        <fullName evidence="4">Fork-head domain-containing protein</fullName>
    </recommendedName>
</protein>
<dbReference type="InterPro" id="IPR036388">
    <property type="entry name" value="WH-like_DNA-bd_sf"/>
</dbReference>
<keyword evidence="2" id="KW-0539">Nucleus</keyword>
<evidence type="ECO:0000259" key="4">
    <source>
        <dbReference type="PROSITE" id="PS50039"/>
    </source>
</evidence>
<dbReference type="Pfam" id="PF00250">
    <property type="entry name" value="Forkhead"/>
    <property type="match status" value="1"/>
</dbReference>
<sequence length="370" mass="41124">MADPHALQNTQSPISSLLHTLGLTREDLVLHTEQMRVYLSQGTGSQSSALSPANSRSLRRSHTVSSFSTVKRNPSPTPPKTPVKSEPVEPSLSGRPMGTMEMVMERKSRQAKRERRGSRSRDSRRVSTAQNLTPSRSTTPSALPGTPHHYKYYSERVIGEASTSQLSLDTIADATPETPRKQTRSATFKVPNSRPPKTPVTHRILSQPVSSHTSTPQSSPARIVNIVSSPGPMRDAPDSEEDELDDLPYSLPPGPYYKEKPDFSYAALIGQAILSSPEHRLTLQDIYEWITTVYPFYTRGEQTWMNSIRHSLSTMAVFRKITRGRNEGKSLWAIWDCDIPCFASGNFRKSLCADMVKAKPPPAKSGPKRK</sequence>
<keyword evidence="1 2" id="KW-0238">DNA-binding</keyword>
<evidence type="ECO:0000313" key="5">
    <source>
        <dbReference type="EMBL" id="KIP10059.1"/>
    </source>
</evidence>
<dbReference type="Gene3D" id="1.10.10.10">
    <property type="entry name" value="Winged helix-like DNA-binding domain superfamily/Winged helix DNA-binding domain"/>
    <property type="match status" value="1"/>
</dbReference>
<feature type="compositionally biased region" description="Polar residues" evidence="3">
    <location>
        <begin position="63"/>
        <end position="72"/>
    </location>
</feature>
<dbReference type="PANTHER" id="PTHR11829">
    <property type="entry name" value="FORKHEAD BOX PROTEIN"/>
    <property type="match status" value="1"/>
</dbReference>
<keyword evidence="6" id="KW-1185">Reference proteome</keyword>
<feature type="domain" description="Fork-head" evidence="4">
    <location>
        <begin position="260"/>
        <end position="349"/>
    </location>
</feature>
<proteinExistence type="predicted"/>
<dbReference type="PANTHER" id="PTHR11829:SF343">
    <property type="entry name" value="FORK-HEAD DOMAIN-CONTAINING PROTEIN"/>
    <property type="match status" value="1"/>
</dbReference>
<dbReference type="InterPro" id="IPR050211">
    <property type="entry name" value="FOX_domain-containing"/>
</dbReference>
<dbReference type="OrthoDB" id="5954824at2759"/>
<accession>A0A0C3NXA6</accession>
<dbReference type="PROSITE" id="PS50039">
    <property type="entry name" value="FORK_HEAD_3"/>
    <property type="match status" value="1"/>
</dbReference>
<feature type="DNA-binding region" description="Fork-head" evidence="2">
    <location>
        <begin position="260"/>
        <end position="349"/>
    </location>
</feature>
<dbReference type="InterPro" id="IPR036390">
    <property type="entry name" value="WH_DNA-bd_sf"/>
</dbReference>
<evidence type="ECO:0000313" key="6">
    <source>
        <dbReference type="Proteomes" id="UP000053257"/>
    </source>
</evidence>
<organism evidence="5 6">
    <name type="scientific">Phlebiopsis gigantea (strain 11061_1 CR5-6)</name>
    <name type="common">White-rot fungus</name>
    <name type="synonym">Peniophora gigantea</name>
    <dbReference type="NCBI Taxonomy" id="745531"/>
    <lineage>
        <taxon>Eukaryota</taxon>
        <taxon>Fungi</taxon>
        <taxon>Dikarya</taxon>
        <taxon>Basidiomycota</taxon>
        <taxon>Agaricomycotina</taxon>
        <taxon>Agaricomycetes</taxon>
        <taxon>Polyporales</taxon>
        <taxon>Phanerochaetaceae</taxon>
        <taxon>Phlebiopsis</taxon>
    </lineage>
</organism>
<evidence type="ECO:0000256" key="1">
    <source>
        <dbReference type="ARBA" id="ARBA00023125"/>
    </source>
</evidence>